<dbReference type="SUPFAM" id="SSF55729">
    <property type="entry name" value="Acyl-CoA N-acyltransferases (Nat)"/>
    <property type="match status" value="1"/>
</dbReference>
<protein>
    <recommendedName>
        <fullName evidence="3">Aminoacyltransferase FemA</fullName>
        <ecNumber evidence="2">2.3.2.17</ecNumber>
    </recommendedName>
    <alternativeName>
        <fullName evidence="11">Factor essential for expression of methicillin resistance A</fullName>
    </alternativeName>
    <alternativeName>
        <fullName evidence="10">N-acetylmuramoyl-L-alanyl-D-glutamyl-L-lysyl-(N6-glycyl)-D-alanyl-D-alanine-diphosphoundecaprenyl-N-acetylglucosamine:glycine glycyltransferase</fullName>
    </alternativeName>
</protein>
<name>E6IZP0_STRAP</name>
<evidence type="ECO:0000256" key="5">
    <source>
        <dbReference type="ARBA" id="ARBA00022679"/>
    </source>
</evidence>
<organism evidence="13 14">
    <name type="scientific">Streptococcus anginosus F0211</name>
    <dbReference type="NCBI Taxonomy" id="706437"/>
    <lineage>
        <taxon>Bacteria</taxon>
        <taxon>Bacillati</taxon>
        <taxon>Bacillota</taxon>
        <taxon>Bacilli</taxon>
        <taxon>Lactobacillales</taxon>
        <taxon>Streptococcaceae</taxon>
        <taxon>Streptococcus</taxon>
        <taxon>Streptococcus anginosus group</taxon>
    </lineage>
</organism>
<dbReference type="PANTHER" id="PTHR36174:SF2">
    <property type="entry name" value="AMINOACYLTRANSFERASE FEMA"/>
    <property type="match status" value="1"/>
</dbReference>
<dbReference type="GO" id="GO:0000166">
    <property type="term" value="F:nucleotide binding"/>
    <property type="evidence" value="ECO:0007669"/>
    <property type="project" value="InterPro"/>
</dbReference>
<evidence type="ECO:0000256" key="2">
    <source>
        <dbReference type="ARBA" id="ARBA00012466"/>
    </source>
</evidence>
<keyword evidence="4" id="KW-0963">Cytoplasm</keyword>
<dbReference type="InterPro" id="IPR010978">
    <property type="entry name" value="tRNA-bd_arm"/>
</dbReference>
<comment type="catalytic activity">
    <reaction evidence="12">
        <text>beta-D-GlcNAc-(1-&gt;4)-Mur2Ac(oyl-L-Ala-D-isoglutaminyl-L-Lys-(N(6)-Gly)-D-Ala-D-Ala)-di-trans,octa-cis-undecaprenyl diphosphate + 2 glycyl-tRNA(Gly) = MurNAc-L-Ala-D-isoglutaminyl-L-Lys-(N(6)-tri-Gly)-D-Ala-D-Ala-diphospho-di-trans,octa-cis-undecaprenyl-GlcNAc + 2 tRNA(Gly) + 2 H(+)</text>
        <dbReference type="Rhea" id="RHEA:30439"/>
        <dbReference type="Rhea" id="RHEA-COMP:9664"/>
        <dbReference type="Rhea" id="RHEA-COMP:9683"/>
        <dbReference type="ChEBI" id="CHEBI:15378"/>
        <dbReference type="ChEBI" id="CHEBI:62234"/>
        <dbReference type="ChEBI" id="CHEBI:62235"/>
        <dbReference type="ChEBI" id="CHEBI:78442"/>
        <dbReference type="ChEBI" id="CHEBI:78522"/>
        <dbReference type="EC" id="2.3.2.17"/>
    </reaction>
</comment>
<sequence length="195" mass="23172">DYYEKFYDSFGNNAEFIIASINFKNYLEHLQINQNELSKKIKLLQDYLEENNHSSEKKLNQIRELSSQFETFEIRKNEAYQLFKKHEDESTILAGSLFVYTPKETVYLFSGSYPEFNKFYAPALLQDYVMRESIKRGIPCYNLLGITGHFDGSDSVLRFKQNFNGYVLRKMGTFRYYPSPFKHKTIQIIKKILNR</sequence>
<evidence type="ECO:0000313" key="14">
    <source>
        <dbReference type="Proteomes" id="UP000002973"/>
    </source>
</evidence>
<evidence type="ECO:0000256" key="7">
    <source>
        <dbReference type="ARBA" id="ARBA00022984"/>
    </source>
</evidence>
<proteinExistence type="inferred from homology"/>
<evidence type="ECO:0000256" key="12">
    <source>
        <dbReference type="ARBA" id="ARBA00047483"/>
    </source>
</evidence>
<dbReference type="GO" id="GO:0016755">
    <property type="term" value="F:aminoacyltransferase activity"/>
    <property type="evidence" value="ECO:0007669"/>
    <property type="project" value="InterPro"/>
</dbReference>
<dbReference type="Gene3D" id="1.20.58.90">
    <property type="match status" value="1"/>
</dbReference>
<keyword evidence="9" id="KW-0961">Cell wall biogenesis/degradation</keyword>
<dbReference type="EMBL" id="AECT01000008">
    <property type="protein sequence ID" value="EFU22873.1"/>
    <property type="molecule type" value="Genomic_DNA"/>
</dbReference>
<dbReference type="GO" id="GO:0009252">
    <property type="term" value="P:peptidoglycan biosynthetic process"/>
    <property type="evidence" value="ECO:0007669"/>
    <property type="project" value="UniProtKB-KW"/>
</dbReference>
<dbReference type="eggNOG" id="COG2348">
    <property type="taxonomic scope" value="Bacteria"/>
</dbReference>
<dbReference type="PANTHER" id="PTHR36174">
    <property type="entry name" value="LIPID II:GLYCINE GLYCYLTRANSFERASE"/>
    <property type="match status" value="1"/>
</dbReference>
<accession>E6IZP0</accession>
<evidence type="ECO:0000256" key="10">
    <source>
        <dbReference type="ARBA" id="ARBA00030706"/>
    </source>
</evidence>
<keyword evidence="5" id="KW-0808">Transferase</keyword>
<comment type="caution">
    <text evidence="13">The sequence shown here is derived from an EMBL/GenBank/DDBJ whole genome shotgun (WGS) entry which is preliminary data.</text>
</comment>
<keyword evidence="7" id="KW-0573">Peptidoglycan synthesis</keyword>
<keyword evidence="6" id="KW-0133">Cell shape</keyword>
<dbReference type="PROSITE" id="PS51191">
    <property type="entry name" value="FEMABX"/>
    <property type="match status" value="1"/>
</dbReference>
<dbReference type="AlphaFoldDB" id="E6IZP0"/>
<evidence type="ECO:0000256" key="3">
    <source>
        <dbReference type="ARBA" id="ARBA00016236"/>
    </source>
</evidence>
<feature type="non-terminal residue" evidence="13">
    <location>
        <position position="1"/>
    </location>
</feature>
<dbReference type="GO" id="GO:0071555">
    <property type="term" value="P:cell wall organization"/>
    <property type="evidence" value="ECO:0007669"/>
    <property type="project" value="UniProtKB-KW"/>
</dbReference>
<evidence type="ECO:0000256" key="1">
    <source>
        <dbReference type="ARBA" id="ARBA00009943"/>
    </source>
</evidence>
<evidence type="ECO:0000256" key="9">
    <source>
        <dbReference type="ARBA" id="ARBA00023316"/>
    </source>
</evidence>
<dbReference type="SUPFAM" id="SSF46589">
    <property type="entry name" value="tRNA-binding arm"/>
    <property type="match status" value="1"/>
</dbReference>
<dbReference type="RefSeq" id="WP_003027972.1">
    <property type="nucleotide sequence ID" value="NZ_AECT01000008.1"/>
</dbReference>
<dbReference type="Gene3D" id="3.40.630.30">
    <property type="match status" value="1"/>
</dbReference>
<comment type="similarity">
    <text evidence="1">Belongs to the FemABX family.</text>
</comment>
<evidence type="ECO:0000313" key="13">
    <source>
        <dbReference type="EMBL" id="EFU22873.1"/>
    </source>
</evidence>
<dbReference type="GO" id="GO:0008360">
    <property type="term" value="P:regulation of cell shape"/>
    <property type="evidence" value="ECO:0007669"/>
    <property type="project" value="UniProtKB-KW"/>
</dbReference>
<dbReference type="EC" id="2.3.2.17" evidence="2"/>
<dbReference type="InterPro" id="IPR016181">
    <property type="entry name" value="Acyl_CoA_acyltransferase"/>
</dbReference>
<evidence type="ECO:0000256" key="8">
    <source>
        <dbReference type="ARBA" id="ARBA00023315"/>
    </source>
</evidence>
<gene>
    <name evidence="13" type="ORF">HMPREF0813_00455</name>
</gene>
<evidence type="ECO:0000256" key="11">
    <source>
        <dbReference type="ARBA" id="ARBA00032233"/>
    </source>
</evidence>
<evidence type="ECO:0000256" key="4">
    <source>
        <dbReference type="ARBA" id="ARBA00022490"/>
    </source>
</evidence>
<dbReference type="InterPro" id="IPR050644">
    <property type="entry name" value="PG_Glycine_Bridge_Synth"/>
</dbReference>
<reference evidence="13 14" key="1">
    <citation type="submission" date="2010-11" db="EMBL/GenBank/DDBJ databases">
        <authorList>
            <person name="Weinstock G."/>
            <person name="Sodergren E."/>
            <person name="Clifton S."/>
            <person name="Fulton L."/>
            <person name="Fulton B."/>
            <person name="Courtney L."/>
            <person name="Fronick C."/>
            <person name="Harrison M."/>
            <person name="Strong C."/>
            <person name="Farmer C."/>
            <person name="Delahaunty K."/>
            <person name="Markovic C."/>
            <person name="Hall O."/>
            <person name="Minx P."/>
            <person name="Tomlinson C."/>
            <person name="Mitreva M."/>
            <person name="Hou S."/>
            <person name="Chen J."/>
            <person name="Wollam A."/>
            <person name="Pepin K.H."/>
            <person name="Johnson M."/>
            <person name="Bhonagiri V."/>
            <person name="Zhang X."/>
            <person name="Suruliraj S."/>
            <person name="Warren W."/>
            <person name="Chinwalla A."/>
            <person name="Mardis E.R."/>
            <person name="Wilson R.K."/>
        </authorList>
    </citation>
    <scope>NUCLEOTIDE SEQUENCE [LARGE SCALE GENOMIC DNA]</scope>
    <source>
        <strain evidence="13 14">F0211</strain>
    </source>
</reference>
<dbReference type="Proteomes" id="UP000002973">
    <property type="component" value="Unassembled WGS sequence"/>
</dbReference>
<dbReference type="InterPro" id="IPR003447">
    <property type="entry name" value="FEMABX"/>
</dbReference>
<dbReference type="Pfam" id="PF02388">
    <property type="entry name" value="FemAB"/>
    <property type="match status" value="1"/>
</dbReference>
<keyword evidence="8" id="KW-0012">Acyltransferase</keyword>
<evidence type="ECO:0000256" key="6">
    <source>
        <dbReference type="ARBA" id="ARBA00022960"/>
    </source>
</evidence>